<dbReference type="AlphaFoldDB" id="A0A6A6C3I0"/>
<organism evidence="2 3">
    <name type="scientific">Zasmidium cellare ATCC 36951</name>
    <dbReference type="NCBI Taxonomy" id="1080233"/>
    <lineage>
        <taxon>Eukaryota</taxon>
        <taxon>Fungi</taxon>
        <taxon>Dikarya</taxon>
        <taxon>Ascomycota</taxon>
        <taxon>Pezizomycotina</taxon>
        <taxon>Dothideomycetes</taxon>
        <taxon>Dothideomycetidae</taxon>
        <taxon>Mycosphaerellales</taxon>
        <taxon>Mycosphaerellaceae</taxon>
        <taxon>Zasmidium</taxon>
    </lineage>
</organism>
<sequence length="160" mass="18884">MEEGVQTKAIPYAKQEGSRLFTLPPELRLMIYEFAFSTIHVEHSSITTSDRYDEQRLNNRKETFQRLRNSLSLLQICQLVRHEALPTYRARLDQNEQNIRDARQKVQRQALVSYEVSDDSVGSDVSDWLKYFRRKLQLILCSLYLAKDLKLVEEMRESVV</sequence>
<gene>
    <name evidence="2" type="ORF">M409DRAFT_27970</name>
</gene>
<evidence type="ECO:0000313" key="3">
    <source>
        <dbReference type="Proteomes" id="UP000799537"/>
    </source>
</evidence>
<evidence type="ECO:0000313" key="2">
    <source>
        <dbReference type="EMBL" id="KAF2161575.1"/>
    </source>
</evidence>
<evidence type="ECO:0000259" key="1">
    <source>
        <dbReference type="Pfam" id="PF20150"/>
    </source>
</evidence>
<dbReference type="Pfam" id="PF20150">
    <property type="entry name" value="2EXR"/>
    <property type="match status" value="1"/>
</dbReference>
<proteinExistence type="predicted"/>
<keyword evidence="3" id="KW-1185">Reference proteome</keyword>
<reference evidence="2" key="1">
    <citation type="journal article" date="2020" name="Stud. Mycol.">
        <title>101 Dothideomycetes genomes: a test case for predicting lifestyles and emergence of pathogens.</title>
        <authorList>
            <person name="Haridas S."/>
            <person name="Albert R."/>
            <person name="Binder M."/>
            <person name="Bloem J."/>
            <person name="Labutti K."/>
            <person name="Salamov A."/>
            <person name="Andreopoulos B."/>
            <person name="Baker S."/>
            <person name="Barry K."/>
            <person name="Bills G."/>
            <person name="Bluhm B."/>
            <person name="Cannon C."/>
            <person name="Castanera R."/>
            <person name="Culley D."/>
            <person name="Daum C."/>
            <person name="Ezra D."/>
            <person name="Gonzalez J."/>
            <person name="Henrissat B."/>
            <person name="Kuo A."/>
            <person name="Liang C."/>
            <person name="Lipzen A."/>
            <person name="Lutzoni F."/>
            <person name="Magnuson J."/>
            <person name="Mondo S."/>
            <person name="Nolan M."/>
            <person name="Ohm R."/>
            <person name="Pangilinan J."/>
            <person name="Park H.-J."/>
            <person name="Ramirez L."/>
            <person name="Alfaro M."/>
            <person name="Sun H."/>
            <person name="Tritt A."/>
            <person name="Yoshinaga Y."/>
            <person name="Zwiers L.-H."/>
            <person name="Turgeon B."/>
            <person name="Goodwin S."/>
            <person name="Spatafora J."/>
            <person name="Crous P."/>
            <person name="Grigoriev I."/>
        </authorList>
    </citation>
    <scope>NUCLEOTIDE SEQUENCE</scope>
    <source>
        <strain evidence="2">ATCC 36951</strain>
    </source>
</reference>
<name>A0A6A6C3I0_ZASCE</name>
<protein>
    <recommendedName>
        <fullName evidence="1">2EXR domain-containing protein</fullName>
    </recommendedName>
</protein>
<dbReference type="OrthoDB" id="3645509at2759"/>
<dbReference type="PANTHER" id="PTHR38790:SF4">
    <property type="entry name" value="2EXR DOMAIN-CONTAINING PROTEIN"/>
    <property type="match status" value="1"/>
</dbReference>
<dbReference type="InterPro" id="IPR045518">
    <property type="entry name" value="2EXR"/>
</dbReference>
<dbReference type="EMBL" id="ML993618">
    <property type="protein sequence ID" value="KAF2161575.1"/>
    <property type="molecule type" value="Genomic_DNA"/>
</dbReference>
<dbReference type="RefSeq" id="XP_033662464.1">
    <property type="nucleotide sequence ID" value="XM_033808813.1"/>
</dbReference>
<dbReference type="Proteomes" id="UP000799537">
    <property type="component" value="Unassembled WGS sequence"/>
</dbReference>
<dbReference type="PANTHER" id="PTHR38790">
    <property type="entry name" value="2EXR DOMAIN-CONTAINING PROTEIN-RELATED"/>
    <property type="match status" value="1"/>
</dbReference>
<feature type="domain" description="2EXR" evidence="1">
    <location>
        <begin position="23"/>
        <end position="96"/>
    </location>
</feature>
<dbReference type="GeneID" id="54562085"/>
<accession>A0A6A6C3I0</accession>